<accession>A0A176VNJ4</accession>
<feature type="region of interest" description="Disordered" evidence="1">
    <location>
        <begin position="118"/>
        <end position="144"/>
    </location>
</feature>
<dbReference type="Proteomes" id="UP000077202">
    <property type="component" value="Unassembled WGS sequence"/>
</dbReference>
<gene>
    <name evidence="2" type="ORF">AXG93_4697s1100</name>
</gene>
<dbReference type="EMBL" id="LVLJ01003178">
    <property type="protein sequence ID" value="OAE22474.1"/>
    <property type="molecule type" value="Genomic_DNA"/>
</dbReference>
<dbReference type="AlphaFoldDB" id="A0A176VNJ4"/>
<proteinExistence type="predicted"/>
<keyword evidence="3" id="KW-1185">Reference proteome</keyword>
<name>A0A176VNJ4_MARPO</name>
<protein>
    <submittedName>
        <fullName evidence="2">Uncharacterized protein</fullName>
    </submittedName>
</protein>
<evidence type="ECO:0000256" key="1">
    <source>
        <dbReference type="SAM" id="MobiDB-lite"/>
    </source>
</evidence>
<sequence>MQSKPFVQLPAFLSVSPLRRAVNAEASRKLVWFSRVFRVSDPAQGVSWLIPVAFECSSRSFGSSSSSPARSASKRFEDSSGAMVRKKFFSSSAGPKVAKSPEIQMVYKSAAESSILSGASSSRRQYERVGTSPGHSEPSGQKAQKTLKLGGNIAGRVCRNRVVRLHCLLRAPCNLVHRMKEHYSNLKEQARTTNFKVSDLFAGNQLLMHVNAAPVRGRRKSLKPSEGFVNRVRAPVGQREMRER</sequence>
<comment type="caution">
    <text evidence="2">The sequence shown here is derived from an EMBL/GenBank/DDBJ whole genome shotgun (WGS) entry which is preliminary data.</text>
</comment>
<reference evidence="2" key="1">
    <citation type="submission" date="2016-03" db="EMBL/GenBank/DDBJ databases">
        <title>Mechanisms controlling the formation of the plant cell surface in tip-growing cells are functionally conserved among land plants.</title>
        <authorList>
            <person name="Honkanen S."/>
            <person name="Jones V.A."/>
            <person name="Morieri G."/>
            <person name="Champion C."/>
            <person name="Hetherington A.J."/>
            <person name="Kelly S."/>
            <person name="Saint-Marcoux D."/>
            <person name="Proust H."/>
            <person name="Prescott H."/>
            <person name="Dolan L."/>
        </authorList>
    </citation>
    <scope>NUCLEOTIDE SEQUENCE [LARGE SCALE GENOMIC DNA]</scope>
    <source>
        <tissue evidence="2">Whole gametophyte</tissue>
    </source>
</reference>
<evidence type="ECO:0000313" key="3">
    <source>
        <dbReference type="Proteomes" id="UP000077202"/>
    </source>
</evidence>
<evidence type="ECO:0000313" key="2">
    <source>
        <dbReference type="EMBL" id="OAE22474.1"/>
    </source>
</evidence>
<organism evidence="2 3">
    <name type="scientific">Marchantia polymorpha subsp. ruderalis</name>
    <dbReference type="NCBI Taxonomy" id="1480154"/>
    <lineage>
        <taxon>Eukaryota</taxon>
        <taxon>Viridiplantae</taxon>
        <taxon>Streptophyta</taxon>
        <taxon>Embryophyta</taxon>
        <taxon>Marchantiophyta</taxon>
        <taxon>Marchantiopsida</taxon>
        <taxon>Marchantiidae</taxon>
        <taxon>Marchantiales</taxon>
        <taxon>Marchantiaceae</taxon>
        <taxon>Marchantia</taxon>
    </lineage>
</organism>